<dbReference type="EMBL" id="MIEK01000014">
    <property type="protein sequence ID" value="OEH82832.1"/>
    <property type="molecule type" value="Genomic_DNA"/>
</dbReference>
<dbReference type="AlphaFoldDB" id="A0A1E5KY72"/>
<dbReference type="SUPFAM" id="SSF158472">
    <property type="entry name" value="HAMP domain-like"/>
    <property type="match status" value="1"/>
</dbReference>
<dbReference type="Gene3D" id="1.10.287.130">
    <property type="match status" value="1"/>
</dbReference>
<dbReference type="InterPro" id="IPR005467">
    <property type="entry name" value="His_kinase_dom"/>
</dbReference>
<name>A0A1E5KY72_9ENTE</name>
<gene>
    <name evidence="17" type="ORF">BCR26_11440</name>
</gene>
<feature type="transmembrane region" description="Helical" evidence="14">
    <location>
        <begin position="56"/>
        <end position="76"/>
    </location>
</feature>
<keyword evidence="4" id="KW-0597">Phosphoprotein</keyword>
<dbReference type="InterPro" id="IPR036890">
    <property type="entry name" value="HATPase_C_sf"/>
</dbReference>
<feature type="domain" description="Histidine kinase" evidence="15">
    <location>
        <begin position="139"/>
        <end position="352"/>
    </location>
</feature>
<dbReference type="InterPro" id="IPR003661">
    <property type="entry name" value="HisK_dim/P_dom"/>
</dbReference>
<keyword evidence="9" id="KW-0902">Two-component regulatory system</keyword>
<sequence length="358" mass="40884">MRNLFRRLSITMGLVLFVFFVLVITGMVIGSIFIFFVKMNWIQRSPRYGSEKNVLAPFIVLFFLSLVIGTTLTALFSRKIMQPYKKALDGLDKVARGDFNVKLHFKHGGYELMRLSESFNQMTTELNSIETLRSDFINHFSHEFKTPIVSIQGFAKLLKDPTLPEAERQKYIEIIIQESGRLTKLSSNVLNLTNIENRSILANKKNIQLDEQLRQVLLILEPKWQEKNMSLDLDLPPIQIFSDEELLQQLWINLIDNAIKFSHPDSPLVVQIKPDFDSVCVIIRDFGIGMSKETQAHLFDKFYQGEASHSKEGNGLGMPLVKKIVDLCGGKLVVESSLEQGSTFSVIIKQEIEGIREN</sequence>
<dbReference type="GO" id="GO:0005886">
    <property type="term" value="C:plasma membrane"/>
    <property type="evidence" value="ECO:0007669"/>
    <property type="project" value="TreeGrafter"/>
</dbReference>
<dbReference type="SMART" id="SM00388">
    <property type="entry name" value="HisKA"/>
    <property type="match status" value="1"/>
</dbReference>
<dbReference type="Pfam" id="PF00672">
    <property type="entry name" value="HAMP"/>
    <property type="match status" value="1"/>
</dbReference>
<keyword evidence="10" id="KW-0843">Virulence</keyword>
<comment type="subcellular location">
    <subcellularLocation>
        <location evidence="2">Membrane</location>
        <topology evidence="2">Multi-pass membrane protein</topology>
    </subcellularLocation>
</comment>
<comment type="function">
    <text evidence="12">Member of the two-component regulatory system HssS/HssR involved in intracellular heme homeostasis and tempering of staphylococcal virulence. HssS functions as a heme sensor histidine kinase which is autophosphorylated at a histidine residue and transfers its phosphate group to an aspartate residue of HssR. HssR/HssS activates the expression of hrtAB, an efflux pump, in response to extracellular heme, hemin, hemoglobin or blood.</text>
</comment>
<dbReference type="CDD" id="cd00082">
    <property type="entry name" value="HisKA"/>
    <property type="match status" value="1"/>
</dbReference>
<dbReference type="PANTHER" id="PTHR45528">
    <property type="entry name" value="SENSOR HISTIDINE KINASE CPXA"/>
    <property type="match status" value="1"/>
</dbReference>
<dbReference type="SMART" id="SM00304">
    <property type="entry name" value="HAMP"/>
    <property type="match status" value="1"/>
</dbReference>
<evidence type="ECO:0000256" key="9">
    <source>
        <dbReference type="ARBA" id="ARBA00023012"/>
    </source>
</evidence>
<dbReference type="InterPro" id="IPR003660">
    <property type="entry name" value="HAMP_dom"/>
</dbReference>
<evidence type="ECO:0000256" key="8">
    <source>
        <dbReference type="ARBA" id="ARBA00022989"/>
    </source>
</evidence>
<accession>A0A1E5KY72</accession>
<keyword evidence="11 14" id="KW-0472">Membrane</keyword>
<comment type="catalytic activity">
    <reaction evidence="1">
        <text>ATP + protein L-histidine = ADP + protein N-phospho-L-histidine.</text>
        <dbReference type="EC" id="2.7.13.3"/>
    </reaction>
</comment>
<evidence type="ECO:0000259" key="15">
    <source>
        <dbReference type="PROSITE" id="PS50109"/>
    </source>
</evidence>
<reference evidence="17 18" key="1">
    <citation type="submission" date="2016-09" db="EMBL/GenBank/DDBJ databases">
        <authorList>
            <person name="Capua I."/>
            <person name="De Benedictis P."/>
            <person name="Joannis T."/>
            <person name="Lombin L.H."/>
            <person name="Cattoli G."/>
        </authorList>
    </citation>
    <scope>NUCLEOTIDE SEQUENCE [LARGE SCALE GENOMIC DNA]</scope>
    <source>
        <strain evidence="17 18">LMG 25899</strain>
    </source>
</reference>
<organism evidence="17 18">
    <name type="scientific">Enterococcus rivorum</name>
    <dbReference type="NCBI Taxonomy" id="762845"/>
    <lineage>
        <taxon>Bacteria</taxon>
        <taxon>Bacillati</taxon>
        <taxon>Bacillota</taxon>
        <taxon>Bacilli</taxon>
        <taxon>Lactobacillales</taxon>
        <taxon>Enterococcaceae</taxon>
        <taxon>Enterococcus</taxon>
    </lineage>
</organism>
<dbReference type="Gene3D" id="6.10.340.10">
    <property type="match status" value="1"/>
</dbReference>
<dbReference type="GO" id="GO:0000155">
    <property type="term" value="F:phosphorelay sensor kinase activity"/>
    <property type="evidence" value="ECO:0007669"/>
    <property type="project" value="InterPro"/>
</dbReference>
<dbReference type="InterPro" id="IPR050398">
    <property type="entry name" value="HssS/ArlS-like"/>
</dbReference>
<evidence type="ECO:0000313" key="17">
    <source>
        <dbReference type="EMBL" id="OEH82832.1"/>
    </source>
</evidence>
<protein>
    <recommendedName>
        <fullName evidence="13">Heme sensor protein HssS</fullName>
        <ecNumber evidence="3">2.7.13.3</ecNumber>
    </recommendedName>
</protein>
<comment type="caution">
    <text evidence="17">The sequence shown here is derived from an EMBL/GenBank/DDBJ whole genome shotgun (WGS) entry which is preliminary data.</text>
</comment>
<evidence type="ECO:0000256" key="13">
    <source>
        <dbReference type="ARBA" id="ARBA00040841"/>
    </source>
</evidence>
<keyword evidence="18" id="KW-1185">Reference proteome</keyword>
<feature type="transmembrane region" description="Helical" evidence="14">
    <location>
        <begin position="12"/>
        <end position="36"/>
    </location>
</feature>
<evidence type="ECO:0000256" key="6">
    <source>
        <dbReference type="ARBA" id="ARBA00022692"/>
    </source>
</evidence>
<keyword evidence="8 14" id="KW-1133">Transmembrane helix</keyword>
<dbReference type="CDD" id="cd00075">
    <property type="entry name" value="HATPase"/>
    <property type="match status" value="1"/>
</dbReference>
<dbReference type="PRINTS" id="PR00344">
    <property type="entry name" value="BCTRLSENSOR"/>
</dbReference>
<dbReference type="SMART" id="SM00387">
    <property type="entry name" value="HATPase_c"/>
    <property type="match status" value="1"/>
</dbReference>
<dbReference type="SUPFAM" id="SSF47384">
    <property type="entry name" value="Homodimeric domain of signal transducing histidine kinase"/>
    <property type="match status" value="1"/>
</dbReference>
<evidence type="ECO:0000256" key="10">
    <source>
        <dbReference type="ARBA" id="ARBA00023026"/>
    </source>
</evidence>
<keyword evidence="5" id="KW-0808">Transferase</keyword>
<dbReference type="PANTHER" id="PTHR45528:SF11">
    <property type="entry name" value="HISTIDINE KINASE"/>
    <property type="match status" value="1"/>
</dbReference>
<dbReference type="Pfam" id="PF02518">
    <property type="entry name" value="HATPase_c"/>
    <property type="match status" value="1"/>
</dbReference>
<dbReference type="Pfam" id="PF00512">
    <property type="entry name" value="HisKA"/>
    <property type="match status" value="1"/>
</dbReference>
<evidence type="ECO:0000256" key="7">
    <source>
        <dbReference type="ARBA" id="ARBA00022777"/>
    </source>
</evidence>
<dbReference type="InterPro" id="IPR004358">
    <property type="entry name" value="Sig_transdc_His_kin-like_C"/>
</dbReference>
<dbReference type="Gene3D" id="3.30.565.10">
    <property type="entry name" value="Histidine kinase-like ATPase, C-terminal domain"/>
    <property type="match status" value="1"/>
</dbReference>
<dbReference type="PROSITE" id="PS50109">
    <property type="entry name" value="HIS_KIN"/>
    <property type="match status" value="1"/>
</dbReference>
<keyword evidence="7 17" id="KW-0418">Kinase</keyword>
<dbReference type="STRING" id="762845.BCR26_11440"/>
<dbReference type="Proteomes" id="UP000095256">
    <property type="component" value="Unassembled WGS sequence"/>
</dbReference>
<dbReference type="PROSITE" id="PS50885">
    <property type="entry name" value="HAMP"/>
    <property type="match status" value="1"/>
</dbReference>
<evidence type="ECO:0000256" key="12">
    <source>
        <dbReference type="ARBA" id="ARBA00037219"/>
    </source>
</evidence>
<evidence type="ECO:0000256" key="1">
    <source>
        <dbReference type="ARBA" id="ARBA00000085"/>
    </source>
</evidence>
<evidence type="ECO:0000256" key="3">
    <source>
        <dbReference type="ARBA" id="ARBA00012438"/>
    </source>
</evidence>
<evidence type="ECO:0000256" key="2">
    <source>
        <dbReference type="ARBA" id="ARBA00004141"/>
    </source>
</evidence>
<dbReference type="CDD" id="cd06225">
    <property type="entry name" value="HAMP"/>
    <property type="match status" value="1"/>
</dbReference>
<dbReference type="InterPro" id="IPR003594">
    <property type="entry name" value="HATPase_dom"/>
</dbReference>
<dbReference type="SUPFAM" id="SSF55874">
    <property type="entry name" value="ATPase domain of HSP90 chaperone/DNA topoisomerase II/histidine kinase"/>
    <property type="match status" value="1"/>
</dbReference>
<feature type="domain" description="HAMP" evidence="16">
    <location>
        <begin position="78"/>
        <end position="131"/>
    </location>
</feature>
<evidence type="ECO:0000256" key="5">
    <source>
        <dbReference type="ARBA" id="ARBA00022679"/>
    </source>
</evidence>
<evidence type="ECO:0000259" key="16">
    <source>
        <dbReference type="PROSITE" id="PS50885"/>
    </source>
</evidence>
<dbReference type="RefSeq" id="WP_069698181.1">
    <property type="nucleotide sequence ID" value="NZ_JAGGMA010000030.1"/>
</dbReference>
<dbReference type="FunFam" id="3.30.565.10:FF:000006">
    <property type="entry name" value="Sensor histidine kinase WalK"/>
    <property type="match status" value="1"/>
</dbReference>
<evidence type="ECO:0000256" key="11">
    <source>
        <dbReference type="ARBA" id="ARBA00023136"/>
    </source>
</evidence>
<keyword evidence="6 14" id="KW-0812">Transmembrane</keyword>
<evidence type="ECO:0000313" key="18">
    <source>
        <dbReference type="Proteomes" id="UP000095256"/>
    </source>
</evidence>
<evidence type="ECO:0000256" key="4">
    <source>
        <dbReference type="ARBA" id="ARBA00022553"/>
    </source>
</evidence>
<dbReference type="InterPro" id="IPR036097">
    <property type="entry name" value="HisK_dim/P_sf"/>
</dbReference>
<dbReference type="EC" id="2.7.13.3" evidence="3"/>
<proteinExistence type="predicted"/>
<evidence type="ECO:0000256" key="14">
    <source>
        <dbReference type="SAM" id="Phobius"/>
    </source>
</evidence>
<dbReference type="OrthoDB" id="9813151at2"/>